<dbReference type="EMBL" id="BLKT01000003">
    <property type="protein sequence ID" value="GFG57041.1"/>
    <property type="molecule type" value="Genomic_DNA"/>
</dbReference>
<name>A0A7I9WH06_9MYCO</name>
<dbReference type="Gene3D" id="3.30.565.10">
    <property type="entry name" value="Histidine kinase-like ATPase, C-terminal domain"/>
    <property type="match status" value="1"/>
</dbReference>
<evidence type="ECO:0000256" key="7">
    <source>
        <dbReference type="ARBA" id="ARBA00023012"/>
    </source>
</evidence>
<dbReference type="Proteomes" id="UP000465241">
    <property type="component" value="Unassembled WGS sequence"/>
</dbReference>
<dbReference type="PANTHER" id="PTHR24421">
    <property type="entry name" value="NITRATE/NITRITE SENSOR PROTEIN NARX-RELATED"/>
    <property type="match status" value="1"/>
</dbReference>
<dbReference type="GO" id="GO:0005886">
    <property type="term" value="C:plasma membrane"/>
    <property type="evidence" value="ECO:0007669"/>
    <property type="project" value="UniProtKB-SubCell"/>
</dbReference>
<dbReference type="GO" id="GO:0000160">
    <property type="term" value="P:phosphorelay signal transduction system"/>
    <property type="evidence" value="ECO:0007669"/>
    <property type="project" value="UniProtKB-KW"/>
</dbReference>
<dbReference type="PANTHER" id="PTHR24421:SF37">
    <property type="entry name" value="SENSOR HISTIDINE KINASE NARS"/>
    <property type="match status" value="1"/>
</dbReference>
<feature type="transmembrane region" description="Helical" evidence="10">
    <location>
        <begin position="12"/>
        <end position="32"/>
    </location>
</feature>
<dbReference type="InterPro" id="IPR003594">
    <property type="entry name" value="HATPase_dom"/>
</dbReference>
<keyword evidence="2" id="KW-1003">Cell membrane</keyword>
<evidence type="ECO:0000313" key="13">
    <source>
        <dbReference type="Proteomes" id="UP000465241"/>
    </source>
</evidence>
<feature type="domain" description="Histidine kinase" evidence="11">
    <location>
        <begin position="298"/>
        <end position="389"/>
    </location>
</feature>
<dbReference type="InterPro" id="IPR005467">
    <property type="entry name" value="His_kinase_dom"/>
</dbReference>
<keyword evidence="4 10" id="KW-0812">Transmembrane</keyword>
<gene>
    <name evidence="12" type="ORF">MMUR_11770</name>
</gene>
<evidence type="ECO:0000256" key="9">
    <source>
        <dbReference type="SAM" id="MobiDB-lite"/>
    </source>
</evidence>
<evidence type="ECO:0000256" key="3">
    <source>
        <dbReference type="ARBA" id="ARBA00022679"/>
    </source>
</evidence>
<dbReference type="InterPro" id="IPR036890">
    <property type="entry name" value="HATPase_C_sf"/>
</dbReference>
<evidence type="ECO:0000256" key="2">
    <source>
        <dbReference type="ARBA" id="ARBA00022475"/>
    </source>
</evidence>
<keyword evidence="5" id="KW-0418">Kinase</keyword>
<evidence type="ECO:0000259" key="11">
    <source>
        <dbReference type="PROSITE" id="PS50109"/>
    </source>
</evidence>
<dbReference type="PROSITE" id="PS50109">
    <property type="entry name" value="HIS_KIN"/>
    <property type="match status" value="1"/>
</dbReference>
<evidence type="ECO:0000256" key="10">
    <source>
        <dbReference type="SAM" id="Phobius"/>
    </source>
</evidence>
<feature type="transmembrane region" description="Helical" evidence="10">
    <location>
        <begin position="147"/>
        <end position="170"/>
    </location>
</feature>
<keyword evidence="3" id="KW-0808">Transferase</keyword>
<feature type="transmembrane region" description="Helical" evidence="10">
    <location>
        <begin position="80"/>
        <end position="103"/>
    </location>
</feature>
<keyword evidence="6 10" id="KW-1133">Transmembrane helix</keyword>
<evidence type="ECO:0000313" key="12">
    <source>
        <dbReference type="EMBL" id="GFG57041.1"/>
    </source>
</evidence>
<evidence type="ECO:0000256" key="6">
    <source>
        <dbReference type="ARBA" id="ARBA00022989"/>
    </source>
</evidence>
<dbReference type="AlphaFoldDB" id="A0A7I9WH06"/>
<organism evidence="12 13">
    <name type="scientific">Mycolicibacterium murale</name>
    <dbReference type="NCBI Taxonomy" id="182220"/>
    <lineage>
        <taxon>Bacteria</taxon>
        <taxon>Bacillati</taxon>
        <taxon>Actinomycetota</taxon>
        <taxon>Actinomycetes</taxon>
        <taxon>Mycobacteriales</taxon>
        <taxon>Mycobacteriaceae</taxon>
        <taxon>Mycolicibacterium</taxon>
    </lineage>
</organism>
<comment type="subcellular location">
    <subcellularLocation>
        <location evidence="1">Cell membrane</location>
        <topology evidence="1">Multi-pass membrane protein</topology>
    </subcellularLocation>
</comment>
<accession>A0A7I9WH06</accession>
<keyword evidence="13" id="KW-1185">Reference proteome</keyword>
<comment type="caution">
    <text evidence="12">The sequence shown here is derived from an EMBL/GenBank/DDBJ whole genome shotgun (WGS) entry which is preliminary data.</text>
</comment>
<sequence>MLRPPDLLSTDPVRVAAVLRLPLIALIALLVYVQAVEHWLPGAYAGVLVLYALAATAWLARVMTRPVPRWAGWASTGMDVLAVLALCLVSGGATAWLLPVFFLLPISVAFLDRPWLTAGLGIGGAVGYLVAWIVYSKRDDQVGLPDVVYVQVGCLLWLAAATTALCVVLTRRAARVRRLMEVRRQLVAESLLADERHSRALAERLHDGPLQNLLAVKLDLEDLRDGHSEAVLDRIESALRDTVSQLRSTVATLHPTVLAQVGLAAAIQELADDHHRRTGTPVDTALDDVGKPTAQALLYRAARELLANAHKHSQATRLTLELRGGPTLVLRVADNGVGFDPAVLAESVAAGHIGLASLVVAVESTGGTLVVTETPGGGATTTVTVPSSSTTPVRPSPA</sequence>
<evidence type="ECO:0000256" key="5">
    <source>
        <dbReference type="ARBA" id="ARBA00022777"/>
    </source>
</evidence>
<dbReference type="SUPFAM" id="SSF55874">
    <property type="entry name" value="ATPase domain of HSP90 chaperone/DNA topoisomerase II/histidine kinase"/>
    <property type="match status" value="1"/>
</dbReference>
<dbReference type="GO" id="GO:0016301">
    <property type="term" value="F:kinase activity"/>
    <property type="evidence" value="ECO:0007669"/>
    <property type="project" value="UniProtKB-KW"/>
</dbReference>
<evidence type="ECO:0000256" key="4">
    <source>
        <dbReference type="ARBA" id="ARBA00022692"/>
    </source>
</evidence>
<reference evidence="12 13" key="1">
    <citation type="journal article" date="2019" name="Emerg. Microbes Infect.">
        <title>Comprehensive subspecies identification of 175 nontuberculous mycobacteria species based on 7547 genomic profiles.</title>
        <authorList>
            <person name="Matsumoto Y."/>
            <person name="Kinjo T."/>
            <person name="Motooka D."/>
            <person name="Nabeya D."/>
            <person name="Jung N."/>
            <person name="Uechi K."/>
            <person name="Horii T."/>
            <person name="Iida T."/>
            <person name="Fujita J."/>
            <person name="Nakamura S."/>
        </authorList>
    </citation>
    <scope>NUCLEOTIDE SEQUENCE [LARGE SCALE GENOMIC DNA]</scope>
    <source>
        <strain evidence="12 13">JCM 13392</strain>
    </source>
</reference>
<evidence type="ECO:0000256" key="1">
    <source>
        <dbReference type="ARBA" id="ARBA00004651"/>
    </source>
</evidence>
<keyword evidence="8 10" id="KW-0472">Membrane</keyword>
<dbReference type="SMART" id="SM00387">
    <property type="entry name" value="HATPase_c"/>
    <property type="match status" value="1"/>
</dbReference>
<evidence type="ECO:0000256" key="8">
    <source>
        <dbReference type="ARBA" id="ARBA00023136"/>
    </source>
</evidence>
<protein>
    <submittedName>
        <fullName evidence="12">ATPase</fullName>
    </submittedName>
</protein>
<dbReference type="InterPro" id="IPR050482">
    <property type="entry name" value="Sensor_HK_TwoCompSys"/>
</dbReference>
<dbReference type="RefSeq" id="WP_068918970.1">
    <property type="nucleotide sequence ID" value="NZ_BAAAMC010000003.1"/>
</dbReference>
<proteinExistence type="predicted"/>
<keyword evidence="7" id="KW-0902">Two-component regulatory system</keyword>
<dbReference type="CDD" id="cd16917">
    <property type="entry name" value="HATPase_UhpB-NarQ-NarX-like"/>
    <property type="match status" value="1"/>
</dbReference>
<feature type="transmembrane region" description="Helical" evidence="10">
    <location>
        <begin position="115"/>
        <end position="135"/>
    </location>
</feature>
<feature type="transmembrane region" description="Helical" evidence="10">
    <location>
        <begin position="39"/>
        <end position="60"/>
    </location>
</feature>
<feature type="region of interest" description="Disordered" evidence="9">
    <location>
        <begin position="374"/>
        <end position="398"/>
    </location>
</feature>
<dbReference type="Pfam" id="PF02518">
    <property type="entry name" value="HATPase_c"/>
    <property type="match status" value="1"/>
</dbReference>